<feature type="transmembrane region" description="Helical" evidence="4">
    <location>
        <begin position="152"/>
        <end position="173"/>
    </location>
</feature>
<evidence type="ECO:0000256" key="2">
    <source>
        <dbReference type="ARBA" id="ARBA00023125"/>
    </source>
</evidence>
<dbReference type="PROSITE" id="PS01124">
    <property type="entry name" value="HTH_ARAC_FAMILY_2"/>
    <property type="match status" value="1"/>
</dbReference>
<dbReference type="GO" id="GO:0043565">
    <property type="term" value="F:sequence-specific DNA binding"/>
    <property type="evidence" value="ECO:0007669"/>
    <property type="project" value="InterPro"/>
</dbReference>
<keyword evidence="7" id="KW-1185">Reference proteome</keyword>
<name>A0A4S3LZ72_9FLAO</name>
<dbReference type="RefSeq" id="WP_136335587.1">
    <property type="nucleotide sequence ID" value="NZ_QXMP01000009.1"/>
</dbReference>
<dbReference type="PRINTS" id="PR00032">
    <property type="entry name" value="HTHARAC"/>
</dbReference>
<dbReference type="Gene3D" id="1.25.40.10">
    <property type="entry name" value="Tetratricopeptide repeat domain"/>
    <property type="match status" value="1"/>
</dbReference>
<dbReference type="OrthoDB" id="9779074at2"/>
<dbReference type="SUPFAM" id="SSF48452">
    <property type="entry name" value="TPR-like"/>
    <property type="match status" value="1"/>
</dbReference>
<evidence type="ECO:0000259" key="5">
    <source>
        <dbReference type="PROSITE" id="PS01124"/>
    </source>
</evidence>
<dbReference type="EMBL" id="SSMC01000002">
    <property type="protein sequence ID" value="THD67381.1"/>
    <property type="molecule type" value="Genomic_DNA"/>
</dbReference>
<accession>A0A4S3LZ72</accession>
<dbReference type="AlphaFoldDB" id="A0A4S3LZ72"/>
<protein>
    <submittedName>
        <fullName evidence="6">Helix-turn-helix domain-containing protein</fullName>
    </submittedName>
</protein>
<dbReference type="PANTHER" id="PTHR43280:SF2">
    <property type="entry name" value="HTH-TYPE TRANSCRIPTIONAL REGULATOR EXSA"/>
    <property type="match status" value="1"/>
</dbReference>
<sequence length="632" mass="72093">MSTVIRERKDEQFIRKLEQLVRDHLEDEDFGVNELAAKAGYSRSQLHRKLKTVLGHSASVFIRRIRLDAALEMLQKNEITTSEIAYSVGFHSPSYFHRCFQKRYGITPGDYKERLLQDPDFSFSPNNCKEDLHLKVSVNRNRTRSFQNIGKPLAWGSVLLLFVLVAIGINKYFSPATMQKTGVAVLPFSNLSTDDETRFFADGMMEDLLHRLSKVKDFRVISRTSSEVYRDRSQITIGQIAEELGVRYIVEGSVQRYDNQIRVHIKLIDASIDEPIWSRNYDRRILDLFTIQSEIALNIASEVHQVLSEGETASLQSQQTENIKAFEMYSLGAFELKKRTGAGYIRALHYFEKAIEEDPGYGKAYAGLSETYFLMAMNGEIDRETGRNLALSLAEKALLSDPELADAKTLLATIYGFMDHHWQRADSTFHESISLNPNLPQTYMYHANLKRTLGDTLEARRLMNKALDLDPLSYIVRFTSAALFFESGNFERALEECIRCQEILPEHGWSAWLKFKIHALKDRDPEALEAFKSFGALSGEYHPVKADSAYNTAGIKGLLQLKIARSKNLVEKAECYAMLSQKNEALELLKNGLDRGLLDPEITANYHFLPYHREPVFTEIFSEMKLPGSASL</sequence>
<dbReference type="PANTHER" id="PTHR43280">
    <property type="entry name" value="ARAC-FAMILY TRANSCRIPTIONAL REGULATOR"/>
    <property type="match status" value="1"/>
</dbReference>
<dbReference type="SMART" id="SM00342">
    <property type="entry name" value="HTH_ARAC"/>
    <property type="match status" value="1"/>
</dbReference>
<dbReference type="Proteomes" id="UP000305939">
    <property type="component" value="Unassembled WGS sequence"/>
</dbReference>
<reference evidence="6 7" key="1">
    <citation type="submission" date="2019-04" db="EMBL/GenBank/DDBJ databases">
        <title>Draft genome sequence of Robertkochia marina CC-AMO-30D.</title>
        <authorList>
            <person name="Hameed A."/>
            <person name="Lin S.-Y."/>
            <person name="Shahina M."/>
            <person name="Lai W.-A."/>
            <person name="Young C.-C."/>
        </authorList>
    </citation>
    <scope>NUCLEOTIDE SEQUENCE [LARGE SCALE GENOMIC DNA]</scope>
    <source>
        <strain evidence="6 7">CC-AMO-30D</strain>
    </source>
</reference>
<dbReference type="Pfam" id="PF12833">
    <property type="entry name" value="HTH_18"/>
    <property type="match status" value="1"/>
</dbReference>
<comment type="caution">
    <text evidence="6">The sequence shown here is derived from an EMBL/GenBank/DDBJ whole genome shotgun (WGS) entry which is preliminary data.</text>
</comment>
<keyword evidence="4" id="KW-0812">Transmembrane</keyword>
<evidence type="ECO:0000256" key="4">
    <source>
        <dbReference type="SAM" id="Phobius"/>
    </source>
</evidence>
<evidence type="ECO:0000256" key="3">
    <source>
        <dbReference type="ARBA" id="ARBA00023163"/>
    </source>
</evidence>
<dbReference type="Gene3D" id="3.40.50.10610">
    <property type="entry name" value="ABC-type transport auxiliary lipoprotein component"/>
    <property type="match status" value="1"/>
</dbReference>
<dbReference type="GO" id="GO:0003700">
    <property type="term" value="F:DNA-binding transcription factor activity"/>
    <property type="evidence" value="ECO:0007669"/>
    <property type="project" value="InterPro"/>
</dbReference>
<keyword evidence="3" id="KW-0804">Transcription</keyword>
<keyword evidence="4" id="KW-0472">Membrane</keyword>
<organism evidence="6 7">
    <name type="scientific">Robertkochia marina</name>
    <dbReference type="NCBI Taxonomy" id="1227945"/>
    <lineage>
        <taxon>Bacteria</taxon>
        <taxon>Pseudomonadati</taxon>
        <taxon>Bacteroidota</taxon>
        <taxon>Flavobacteriia</taxon>
        <taxon>Flavobacteriales</taxon>
        <taxon>Flavobacteriaceae</taxon>
        <taxon>Robertkochia</taxon>
    </lineage>
</organism>
<keyword evidence="2" id="KW-0238">DNA-binding</keyword>
<feature type="domain" description="HTH araC/xylS-type" evidence="5">
    <location>
        <begin position="15"/>
        <end position="114"/>
    </location>
</feature>
<dbReference type="InterPro" id="IPR018060">
    <property type="entry name" value="HTH_AraC"/>
</dbReference>
<dbReference type="Gene3D" id="1.10.10.60">
    <property type="entry name" value="Homeodomain-like"/>
    <property type="match status" value="2"/>
</dbReference>
<keyword evidence="4" id="KW-1133">Transmembrane helix</keyword>
<gene>
    <name evidence="6" type="ORF">E7Z59_06885</name>
</gene>
<keyword evidence="1" id="KW-0805">Transcription regulation</keyword>
<dbReference type="InterPro" id="IPR011990">
    <property type="entry name" value="TPR-like_helical_dom_sf"/>
</dbReference>
<dbReference type="SUPFAM" id="SSF46689">
    <property type="entry name" value="Homeodomain-like"/>
    <property type="match status" value="1"/>
</dbReference>
<dbReference type="InterPro" id="IPR020449">
    <property type="entry name" value="Tscrpt_reg_AraC-type_HTH"/>
</dbReference>
<evidence type="ECO:0000313" key="7">
    <source>
        <dbReference type="Proteomes" id="UP000305939"/>
    </source>
</evidence>
<dbReference type="InterPro" id="IPR009057">
    <property type="entry name" value="Homeodomain-like_sf"/>
</dbReference>
<proteinExistence type="predicted"/>
<evidence type="ECO:0000313" key="6">
    <source>
        <dbReference type="EMBL" id="THD67381.1"/>
    </source>
</evidence>
<evidence type="ECO:0000256" key="1">
    <source>
        <dbReference type="ARBA" id="ARBA00023015"/>
    </source>
</evidence>